<dbReference type="eggNOG" id="ENOG502TJTU">
    <property type="taxonomic scope" value="Eukaryota"/>
</dbReference>
<evidence type="ECO:0000313" key="2">
    <source>
        <dbReference type="EMBL" id="OCT50246.1"/>
    </source>
</evidence>
<name>A0A1C1CP11_9EURO</name>
<proteinExistence type="predicted"/>
<evidence type="ECO:0000256" key="1">
    <source>
        <dbReference type="SAM" id="MobiDB-lite"/>
    </source>
</evidence>
<sequence length="262" mass="28669">MPPNAEHSATGNDVQPPSPPLSPSQSSPETVLSSSKGERKEDGADDQIIDAETVAASPTAPLGKALDLDLDENGPTVCVVPHIEGEPVYMSGAVSPQDKMADDPSVSGNDNIDCDCRLVFDQMPYRVIRRSAFYSLGMPPETDTLVDRLPPQLVTTNLGIQRAWEEWTGWMQNVEGEGSDAYSLDSAAVLVQAIIHRGGLPPTSGQQIIYPEDIIPLEHLQPDDAGGWEWNGRTEVYDLTYWVELKMQGEIWNEMPEIPIFV</sequence>
<feature type="region of interest" description="Disordered" evidence="1">
    <location>
        <begin position="1"/>
        <end position="46"/>
    </location>
</feature>
<organism evidence="2 3">
    <name type="scientific">Cladophialophora carrionii</name>
    <dbReference type="NCBI Taxonomy" id="86049"/>
    <lineage>
        <taxon>Eukaryota</taxon>
        <taxon>Fungi</taxon>
        <taxon>Dikarya</taxon>
        <taxon>Ascomycota</taxon>
        <taxon>Pezizomycotina</taxon>
        <taxon>Eurotiomycetes</taxon>
        <taxon>Chaetothyriomycetidae</taxon>
        <taxon>Chaetothyriales</taxon>
        <taxon>Herpotrichiellaceae</taxon>
        <taxon>Cladophialophora</taxon>
    </lineage>
</organism>
<reference evidence="3" key="1">
    <citation type="submission" date="2015-07" db="EMBL/GenBank/DDBJ databases">
        <authorList>
            <person name="Teixeira M.M."/>
            <person name="Souza R.C."/>
            <person name="Almeida L.G."/>
            <person name="Vicente V.A."/>
            <person name="de Hoog S."/>
            <person name="Bocca A.L."/>
            <person name="de Almeida S.R."/>
            <person name="Vasconcelos A.T."/>
            <person name="Felipe M.S."/>
        </authorList>
    </citation>
    <scope>NUCLEOTIDE SEQUENCE [LARGE SCALE GENOMIC DNA]</scope>
    <source>
        <strain evidence="3">KSF</strain>
    </source>
</reference>
<evidence type="ECO:0000313" key="3">
    <source>
        <dbReference type="Proteomes" id="UP000094526"/>
    </source>
</evidence>
<dbReference type="AlphaFoldDB" id="A0A1C1CP11"/>
<dbReference type="EMBL" id="LGRB01000010">
    <property type="protein sequence ID" value="OCT50246.1"/>
    <property type="molecule type" value="Genomic_DNA"/>
</dbReference>
<keyword evidence="3" id="KW-1185">Reference proteome</keyword>
<dbReference type="OrthoDB" id="4138114at2759"/>
<protein>
    <submittedName>
        <fullName evidence="2">Uncharacterized protein</fullName>
    </submittedName>
</protein>
<gene>
    <name evidence="2" type="ORF">CLCR_07522</name>
</gene>
<dbReference type="Proteomes" id="UP000094526">
    <property type="component" value="Unassembled WGS sequence"/>
</dbReference>
<accession>A0A1C1CP11</accession>
<dbReference type="VEuPathDB" id="FungiDB:CLCR_07522"/>
<dbReference type="VEuPathDB" id="FungiDB:G647_05744"/>
<comment type="caution">
    <text evidence="2">The sequence shown here is derived from an EMBL/GenBank/DDBJ whole genome shotgun (WGS) entry which is preliminary data.</text>
</comment>